<keyword evidence="4" id="KW-1003">Cell membrane</keyword>
<dbReference type="AlphaFoldDB" id="A0A1S1V6G9"/>
<evidence type="ECO:0000256" key="5">
    <source>
        <dbReference type="ARBA" id="ARBA00022692"/>
    </source>
</evidence>
<dbReference type="RefSeq" id="WP_071063978.1">
    <property type="nucleotide sequence ID" value="NZ_MKIE01000008.1"/>
</dbReference>
<dbReference type="Pfam" id="PF01899">
    <property type="entry name" value="MNHE"/>
    <property type="match status" value="1"/>
</dbReference>
<comment type="caution">
    <text evidence="9">The sequence shown here is derived from an EMBL/GenBank/DDBJ whole genome shotgun (WGS) entry which is preliminary data.</text>
</comment>
<dbReference type="PANTHER" id="PTHR34584">
    <property type="entry name" value="NA(+)/H(+) ANTIPORTER SUBUNIT E1"/>
    <property type="match status" value="1"/>
</dbReference>
<comment type="similarity">
    <text evidence="2">Belongs to the CPA3 antiporters (TC 2.A.63) subunit E family.</text>
</comment>
<dbReference type="GO" id="GO:0008324">
    <property type="term" value="F:monoatomic cation transmembrane transporter activity"/>
    <property type="evidence" value="ECO:0007669"/>
    <property type="project" value="InterPro"/>
</dbReference>
<dbReference type="Proteomes" id="UP000180254">
    <property type="component" value="Unassembled WGS sequence"/>
</dbReference>
<keyword evidence="7 8" id="KW-0472">Membrane</keyword>
<proteinExistence type="inferred from homology"/>
<dbReference type="PIRSF" id="PIRSF019239">
    <property type="entry name" value="MrpE"/>
    <property type="match status" value="1"/>
</dbReference>
<keyword evidence="5 8" id="KW-0812">Transmembrane</keyword>
<keyword evidence="6 8" id="KW-1133">Transmembrane helix</keyword>
<dbReference type="PANTHER" id="PTHR34584:SF1">
    <property type="entry name" value="NA(+)_H(+) ANTIPORTER SUBUNIT E1"/>
    <property type="match status" value="1"/>
</dbReference>
<evidence type="ECO:0000256" key="1">
    <source>
        <dbReference type="ARBA" id="ARBA00004651"/>
    </source>
</evidence>
<accession>A0A1S1V6G9</accession>
<evidence type="ECO:0000256" key="2">
    <source>
        <dbReference type="ARBA" id="ARBA00006228"/>
    </source>
</evidence>
<gene>
    <name evidence="9" type="primary">mrpE</name>
    <name evidence="9" type="ORF">EUAN_18960</name>
</gene>
<comment type="subcellular location">
    <subcellularLocation>
        <location evidence="1">Cell membrane</location>
        <topology evidence="1">Multi-pass membrane protein</topology>
    </subcellularLocation>
</comment>
<evidence type="ECO:0000256" key="8">
    <source>
        <dbReference type="SAM" id="Phobius"/>
    </source>
</evidence>
<dbReference type="GO" id="GO:0015297">
    <property type="term" value="F:antiporter activity"/>
    <property type="evidence" value="ECO:0007669"/>
    <property type="project" value="UniProtKB-KW"/>
</dbReference>
<protein>
    <submittedName>
        <fullName evidence="9">Na(+)/H(+) antiporter subunit E</fullName>
    </submittedName>
</protein>
<dbReference type="EMBL" id="MKIE01000008">
    <property type="protein sequence ID" value="OHW61717.1"/>
    <property type="molecule type" value="Genomic_DNA"/>
</dbReference>
<evidence type="ECO:0000256" key="7">
    <source>
        <dbReference type="ARBA" id="ARBA00023136"/>
    </source>
</evidence>
<name>A0A1S1V6G9_9FIRM</name>
<feature type="transmembrane region" description="Helical" evidence="8">
    <location>
        <begin position="29"/>
        <end position="46"/>
    </location>
</feature>
<evidence type="ECO:0000313" key="10">
    <source>
        <dbReference type="Proteomes" id="UP000180254"/>
    </source>
</evidence>
<evidence type="ECO:0000256" key="3">
    <source>
        <dbReference type="ARBA" id="ARBA00022449"/>
    </source>
</evidence>
<evidence type="ECO:0000313" key="9">
    <source>
        <dbReference type="EMBL" id="OHW61717.1"/>
    </source>
</evidence>
<dbReference type="InterPro" id="IPR002758">
    <property type="entry name" value="Cation_antiport_E"/>
</dbReference>
<keyword evidence="10" id="KW-1185">Reference proteome</keyword>
<evidence type="ECO:0000256" key="4">
    <source>
        <dbReference type="ARBA" id="ARBA00022475"/>
    </source>
</evidence>
<organism evidence="9 10">
    <name type="scientific">Andreesenia angusta</name>
    <dbReference type="NCBI Taxonomy" id="39480"/>
    <lineage>
        <taxon>Bacteria</taxon>
        <taxon>Bacillati</taxon>
        <taxon>Bacillota</taxon>
        <taxon>Tissierellia</taxon>
        <taxon>Tissierellales</taxon>
        <taxon>Gottschalkiaceae</taxon>
        <taxon>Andreesenia</taxon>
    </lineage>
</organism>
<evidence type="ECO:0000256" key="6">
    <source>
        <dbReference type="ARBA" id="ARBA00022989"/>
    </source>
</evidence>
<dbReference type="GO" id="GO:0005886">
    <property type="term" value="C:plasma membrane"/>
    <property type="evidence" value="ECO:0007669"/>
    <property type="project" value="UniProtKB-SubCell"/>
</dbReference>
<feature type="transmembrane region" description="Helical" evidence="8">
    <location>
        <begin position="58"/>
        <end position="82"/>
    </location>
</feature>
<dbReference type="STRING" id="39480.EUAN_18960"/>
<keyword evidence="3" id="KW-0813">Transport</keyword>
<keyword evidence="3" id="KW-0050">Antiport</keyword>
<sequence>MKSYIGIFTLLYAFWIILSERVEVESLTVGAVVCVGVLLYNSKIIERKRKSSFKKVWLLFRFVGVLLKEIVISNFQVAAIVLGRKLEIDPQVFEYRTVLKTDKYRTVLANAITLTPGTITLAIDGDNLTIHGLRKENIDGVVDSEIEKILIQIEGA</sequence>
<reference evidence="9 10" key="1">
    <citation type="submission" date="2016-09" db="EMBL/GenBank/DDBJ databases">
        <title>Genome sequence of Eubacterium angustum.</title>
        <authorList>
            <person name="Poehlein A."/>
            <person name="Daniel R."/>
        </authorList>
    </citation>
    <scope>NUCLEOTIDE SEQUENCE [LARGE SCALE GENOMIC DNA]</scope>
    <source>
        <strain evidence="9 10">DSM 1989</strain>
    </source>
</reference>